<dbReference type="GO" id="GO:0006355">
    <property type="term" value="P:regulation of DNA-templated transcription"/>
    <property type="evidence" value="ECO:0007669"/>
    <property type="project" value="InterPro"/>
</dbReference>
<evidence type="ECO:0000256" key="2">
    <source>
        <dbReference type="ARBA" id="ARBA00023015"/>
    </source>
</evidence>
<evidence type="ECO:0000256" key="1">
    <source>
        <dbReference type="ARBA" id="ARBA00022553"/>
    </source>
</evidence>
<reference evidence="8 9" key="1">
    <citation type="submission" date="2017-09" db="EMBL/GenBank/DDBJ databases">
        <authorList>
            <person name="Lee N."/>
            <person name="Cho B.-K."/>
        </authorList>
    </citation>
    <scope>NUCLEOTIDE SEQUENCE [LARGE SCALE GENOMIC DNA]</scope>
    <source>
        <strain evidence="8 9">ATCC 12769</strain>
    </source>
</reference>
<dbReference type="PROSITE" id="PS50043">
    <property type="entry name" value="HTH_LUXR_2"/>
    <property type="match status" value="1"/>
</dbReference>
<dbReference type="SMART" id="SM00421">
    <property type="entry name" value="HTH_LUXR"/>
    <property type="match status" value="1"/>
</dbReference>
<proteinExistence type="predicted"/>
<evidence type="ECO:0000256" key="4">
    <source>
        <dbReference type="ARBA" id="ARBA00023163"/>
    </source>
</evidence>
<sequence length="222" mass="23376">MKEPLPARVRVLVADDEPLVRAGIVGILGTDPAIDVIGEAGTGHEALAAARACRPDAVVLDIRMPGLSGLEVLRELRRAGPPLPCLFVTTFGEDDYVAEALRLGADGFVLKSGSPHELLLGVHAVAGGGAFFSPSVARRLLTGRRVGESGRAHDARARFDRLTPREREVLRLVGQGLTNTEIAGRLVLAEGTVKVHISSILRTTGARNRVEAALVAVHAGEA</sequence>
<dbReference type="SUPFAM" id="SSF52172">
    <property type="entry name" value="CheY-like"/>
    <property type="match status" value="1"/>
</dbReference>
<dbReference type="InterPro" id="IPR058245">
    <property type="entry name" value="NreC/VraR/RcsB-like_REC"/>
</dbReference>
<keyword evidence="3 8" id="KW-0238">DNA-binding</keyword>
<dbReference type="GO" id="GO:0003677">
    <property type="term" value="F:DNA binding"/>
    <property type="evidence" value="ECO:0007669"/>
    <property type="project" value="UniProtKB-KW"/>
</dbReference>
<dbReference type="OrthoDB" id="9808843at2"/>
<gene>
    <name evidence="8" type="ORF">CP967_33550</name>
</gene>
<dbReference type="InterPro" id="IPR011006">
    <property type="entry name" value="CheY-like_superfamily"/>
</dbReference>
<dbReference type="Proteomes" id="UP000326178">
    <property type="component" value="Chromosome"/>
</dbReference>
<evidence type="ECO:0000259" key="6">
    <source>
        <dbReference type="PROSITE" id="PS50043"/>
    </source>
</evidence>
<evidence type="ECO:0000313" key="8">
    <source>
        <dbReference type="EMBL" id="QEU76247.1"/>
    </source>
</evidence>
<keyword evidence="2" id="KW-0805">Transcription regulation</keyword>
<organism evidence="8 9">
    <name type="scientific">Streptomyces nitrosporeus</name>
    <dbReference type="NCBI Taxonomy" id="28894"/>
    <lineage>
        <taxon>Bacteria</taxon>
        <taxon>Bacillati</taxon>
        <taxon>Actinomycetota</taxon>
        <taxon>Actinomycetes</taxon>
        <taxon>Kitasatosporales</taxon>
        <taxon>Streptomycetaceae</taxon>
        <taxon>Streptomyces</taxon>
    </lineage>
</organism>
<dbReference type="SMART" id="SM00448">
    <property type="entry name" value="REC"/>
    <property type="match status" value="1"/>
</dbReference>
<dbReference type="PROSITE" id="PS50110">
    <property type="entry name" value="RESPONSE_REGULATORY"/>
    <property type="match status" value="1"/>
</dbReference>
<dbReference type="InterPro" id="IPR001789">
    <property type="entry name" value="Sig_transdc_resp-reg_receiver"/>
</dbReference>
<keyword evidence="9" id="KW-1185">Reference proteome</keyword>
<dbReference type="PANTHER" id="PTHR43214:SF24">
    <property type="entry name" value="TRANSCRIPTIONAL REGULATORY PROTEIN NARL-RELATED"/>
    <property type="match status" value="1"/>
</dbReference>
<feature type="domain" description="Response regulatory" evidence="7">
    <location>
        <begin position="10"/>
        <end position="126"/>
    </location>
</feature>
<dbReference type="InterPro" id="IPR039420">
    <property type="entry name" value="WalR-like"/>
</dbReference>
<keyword evidence="4" id="KW-0804">Transcription</keyword>
<dbReference type="Gene3D" id="3.40.50.2300">
    <property type="match status" value="1"/>
</dbReference>
<keyword evidence="1 5" id="KW-0597">Phosphoprotein</keyword>
<evidence type="ECO:0000313" key="9">
    <source>
        <dbReference type="Proteomes" id="UP000326178"/>
    </source>
</evidence>
<feature type="modified residue" description="4-aspartylphosphate" evidence="5">
    <location>
        <position position="61"/>
    </location>
</feature>
<dbReference type="CDD" id="cd17535">
    <property type="entry name" value="REC_NarL-like"/>
    <property type="match status" value="1"/>
</dbReference>
<dbReference type="InterPro" id="IPR000792">
    <property type="entry name" value="Tscrpt_reg_LuxR_C"/>
</dbReference>
<dbReference type="AlphaFoldDB" id="A0A5J6FK58"/>
<dbReference type="CDD" id="cd06170">
    <property type="entry name" value="LuxR_C_like"/>
    <property type="match status" value="1"/>
</dbReference>
<name>A0A5J6FK58_9ACTN</name>
<evidence type="ECO:0000256" key="5">
    <source>
        <dbReference type="PROSITE-ProRule" id="PRU00169"/>
    </source>
</evidence>
<dbReference type="Pfam" id="PF00072">
    <property type="entry name" value="Response_reg"/>
    <property type="match status" value="1"/>
</dbReference>
<feature type="domain" description="HTH luxR-type" evidence="6">
    <location>
        <begin position="155"/>
        <end position="220"/>
    </location>
</feature>
<dbReference type="PANTHER" id="PTHR43214">
    <property type="entry name" value="TWO-COMPONENT RESPONSE REGULATOR"/>
    <property type="match status" value="1"/>
</dbReference>
<accession>A0A5J6FK58</accession>
<dbReference type="GO" id="GO:0000160">
    <property type="term" value="P:phosphorelay signal transduction system"/>
    <property type="evidence" value="ECO:0007669"/>
    <property type="project" value="InterPro"/>
</dbReference>
<dbReference type="EMBL" id="CP023702">
    <property type="protein sequence ID" value="QEU76247.1"/>
    <property type="molecule type" value="Genomic_DNA"/>
</dbReference>
<dbReference type="KEGG" id="snk:CP967_33550"/>
<dbReference type="PRINTS" id="PR00038">
    <property type="entry name" value="HTHLUXR"/>
</dbReference>
<evidence type="ECO:0000256" key="3">
    <source>
        <dbReference type="ARBA" id="ARBA00023125"/>
    </source>
</evidence>
<dbReference type="RefSeq" id="WP_150491565.1">
    <property type="nucleotide sequence ID" value="NZ_BMUV01000026.1"/>
</dbReference>
<protein>
    <submittedName>
        <fullName evidence="8">DNA-binding response regulator</fullName>
    </submittedName>
</protein>
<dbReference type="Pfam" id="PF00196">
    <property type="entry name" value="GerE"/>
    <property type="match status" value="1"/>
</dbReference>
<evidence type="ECO:0000259" key="7">
    <source>
        <dbReference type="PROSITE" id="PS50110"/>
    </source>
</evidence>